<dbReference type="AlphaFoldDB" id="A0A1M5FJN4"/>
<dbReference type="Gene3D" id="1.10.490.10">
    <property type="entry name" value="Globins"/>
    <property type="match status" value="1"/>
</dbReference>
<keyword evidence="2" id="KW-1185">Reference proteome</keyword>
<proteinExistence type="predicted"/>
<accession>A0A1M5FJN4</accession>
<sequence length="128" mass="14768">MKPDVTTRSQLETMLAHFYEQALQDEVIGFFFTQVVPLDMSRHLSLITDFWESVVLGNRGYGKNVMELHRNIHHLSAIKKEHLDRWVALFTQTIHQHFEGPNATLMAQRATSIATMMHLKLNHGMIGL</sequence>
<name>A0A1M5FJN4_9BACT</name>
<dbReference type="RefSeq" id="WP_076026747.1">
    <property type="nucleotide sequence ID" value="NZ_FQUO01000014.1"/>
</dbReference>
<dbReference type="OrthoDB" id="25954at2"/>
<dbReference type="SUPFAM" id="SSF46458">
    <property type="entry name" value="Globin-like"/>
    <property type="match status" value="1"/>
</dbReference>
<dbReference type="Proteomes" id="UP000184368">
    <property type="component" value="Unassembled WGS sequence"/>
</dbReference>
<dbReference type="STRING" id="1302690.BUE76_19025"/>
<gene>
    <name evidence="1" type="ORF">SAMN05444008_11436</name>
</gene>
<dbReference type="GO" id="GO:0019825">
    <property type="term" value="F:oxygen binding"/>
    <property type="evidence" value="ECO:0007669"/>
    <property type="project" value="InterPro"/>
</dbReference>
<reference evidence="1 2" key="1">
    <citation type="submission" date="2016-11" db="EMBL/GenBank/DDBJ databases">
        <authorList>
            <person name="Jaros S."/>
            <person name="Januszkiewicz K."/>
            <person name="Wedrychowicz H."/>
        </authorList>
    </citation>
    <scope>NUCLEOTIDE SEQUENCE [LARGE SCALE GENOMIC DNA]</scope>
    <source>
        <strain evidence="1 2">DSM 26897</strain>
    </source>
</reference>
<dbReference type="CDD" id="cd08916">
    <property type="entry name" value="TrHb3_P"/>
    <property type="match status" value="1"/>
</dbReference>
<dbReference type="GO" id="GO:0020037">
    <property type="term" value="F:heme binding"/>
    <property type="evidence" value="ECO:0007669"/>
    <property type="project" value="InterPro"/>
</dbReference>
<dbReference type="EMBL" id="FQUO01000014">
    <property type="protein sequence ID" value="SHF91706.1"/>
    <property type="molecule type" value="Genomic_DNA"/>
</dbReference>
<dbReference type="InterPro" id="IPR012292">
    <property type="entry name" value="Globin/Proto"/>
</dbReference>
<organism evidence="1 2">
    <name type="scientific">Cnuella takakiae</name>
    <dbReference type="NCBI Taxonomy" id="1302690"/>
    <lineage>
        <taxon>Bacteria</taxon>
        <taxon>Pseudomonadati</taxon>
        <taxon>Bacteroidota</taxon>
        <taxon>Chitinophagia</taxon>
        <taxon>Chitinophagales</taxon>
        <taxon>Chitinophagaceae</taxon>
        <taxon>Cnuella</taxon>
    </lineage>
</organism>
<dbReference type="InterPro" id="IPR009050">
    <property type="entry name" value="Globin-like_sf"/>
</dbReference>
<evidence type="ECO:0000313" key="2">
    <source>
        <dbReference type="Proteomes" id="UP000184368"/>
    </source>
</evidence>
<evidence type="ECO:0000313" key="1">
    <source>
        <dbReference type="EMBL" id="SHF91706.1"/>
    </source>
</evidence>
<protein>
    <submittedName>
        <fullName evidence="1">Hemoglobin</fullName>
    </submittedName>
</protein>